<keyword evidence="4" id="KW-1185">Reference proteome</keyword>
<comment type="caution">
    <text evidence="3">The sequence shown here is derived from an EMBL/GenBank/DDBJ whole genome shotgun (WGS) entry which is preliminary data.</text>
</comment>
<feature type="transmembrane region" description="Helical" evidence="1">
    <location>
        <begin position="24"/>
        <end position="43"/>
    </location>
</feature>
<dbReference type="InterPro" id="IPR028087">
    <property type="entry name" value="Tad_N"/>
</dbReference>
<organism evidence="3 4">
    <name type="scientific">Actinacidiphila cocklensis</name>
    <dbReference type="NCBI Taxonomy" id="887465"/>
    <lineage>
        <taxon>Bacteria</taxon>
        <taxon>Bacillati</taxon>
        <taxon>Actinomycetota</taxon>
        <taxon>Actinomycetes</taxon>
        <taxon>Kitasatosporales</taxon>
        <taxon>Streptomycetaceae</taxon>
        <taxon>Actinacidiphila</taxon>
    </lineage>
</organism>
<dbReference type="RefSeq" id="WP_422665211.1">
    <property type="nucleotide sequence ID" value="NZ_CAJSLV010000051.1"/>
</dbReference>
<dbReference type="Pfam" id="PF13400">
    <property type="entry name" value="Tad"/>
    <property type="match status" value="1"/>
</dbReference>
<evidence type="ECO:0000256" key="1">
    <source>
        <dbReference type="SAM" id="Phobius"/>
    </source>
</evidence>
<keyword evidence="1" id="KW-0812">Transmembrane</keyword>
<evidence type="ECO:0000313" key="3">
    <source>
        <dbReference type="EMBL" id="CAG6393899.1"/>
    </source>
</evidence>
<accession>A0A9W4DPY4</accession>
<dbReference type="Proteomes" id="UP001152519">
    <property type="component" value="Unassembled WGS sequence"/>
</dbReference>
<name>A0A9W4DPY4_9ACTN</name>
<proteinExistence type="predicted"/>
<protein>
    <submittedName>
        <fullName evidence="3">Tad domain-containing protein</fullName>
    </submittedName>
</protein>
<evidence type="ECO:0000259" key="2">
    <source>
        <dbReference type="Pfam" id="PF13400"/>
    </source>
</evidence>
<evidence type="ECO:0000313" key="4">
    <source>
        <dbReference type="Proteomes" id="UP001152519"/>
    </source>
</evidence>
<gene>
    <name evidence="3" type="ORF">SCOCK_220153</name>
</gene>
<keyword evidence="1" id="KW-1133">Transmembrane helix</keyword>
<dbReference type="AlphaFoldDB" id="A0A9W4DPY4"/>
<feature type="domain" description="Putative Flp pilus-assembly TadG-like N-terminal" evidence="2">
    <location>
        <begin position="22"/>
        <end position="69"/>
    </location>
</feature>
<dbReference type="EMBL" id="CAJSLV010000051">
    <property type="protein sequence ID" value="CAG6393899.1"/>
    <property type="molecule type" value="Genomic_DNA"/>
</dbReference>
<reference evidence="3" key="1">
    <citation type="submission" date="2021-05" db="EMBL/GenBank/DDBJ databases">
        <authorList>
            <person name="Arsene-Ploetze F."/>
        </authorList>
    </citation>
    <scope>NUCLEOTIDE SEQUENCE</scope>
    <source>
        <strain evidence="3">DSM 42138</strain>
    </source>
</reference>
<sequence>MNLLHARWTAARGGRDGDGDRGSGAIAVVIFALLFIALAAFVVDGGMTVAKRERAADLAEQAARAAAQDIDVDALRAAEDLGATAPINYTNCDADIRTFLTAAGLDTDDVTASRCVAPTDADQVTVEVQLTYQPMLSGFFLSGDQHAKGVASAQSLTR</sequence>
<keyword evidence="1" id="KW-0472">Membrane</keyword>